<organism evidence="3 4">
    <name type="scientific">Enterococcus rivorum</name>
    <dbReference type="NCBI Taxonomy" id="762845"/>
    <lineage>
        <taxon>Bacteria</taxon>
        <taxon>Bacillati</taxon>
        <taxon>Bacillota</taxon>
        <taxon>Bacilli</taxon>
        <taxon>Lactobacillales</taxon>
        <taxon>Enterococcaceae</taxon>
        <taxon>Enterococcus</taxon>
    </lineage>
</organism>
<dbReference type="PANTHER" id="PTHR21064">
    <property type="entry name" value="AMINOGLYCOSIDE PHOSPHOTRANSFERASE DOMAIN-CONTAINING PROTEIN-RELATED"/>
    <property type="match status" value="1"/>
</dbReference>
<comment type="caution">
    <text evidence="3">The sequence shown here is derived from an EMBL/GenBank/DDBJ whole genome shotgun (WGS) entry which is preliminary data.</text>
</comment>
<dbReference type="Proteomes" id="UP000095256">
    <property type="component" value="Unassembled WGS sequence"/>
</dbReference>
<protein>
    <recommendedName>
        <fullName evidence="2">Aminoglycoside phosphotransferase domain-containing protein</fullName>
    </recommendedName>
</protein>
<gene>
    <name evidence="3" type="ORF">BCR26_04210</name>
</gene>
<evidence type="ECO:0000259" key="2">
    <source>
        <dbReference type="Pfam" id="PF01636"/>
    </source>
</evidence>
<comment type="similarity">
    <text evidence="1">Belongs to the pseudomonas-type ThrB family.</text>
</comment>
<keyword evidence="4" id="KW-1185">Reference proteome</keyword>
<dbReference type="Pfam" id="PF01636">
    <property type="entry name" value="APH"/>
    <property type="match status" value="1"/>
</dbReference>
<dbReference type="STRING" id="762845.BCR26_04210"/>
<proteinExistence type="inferred from homology"/>
<dbReference type="EMBL" id="MIEK01000045">
    <property type="protein sequence ID" value="OEH81457.1"/>
    <property type="molecule type" value="Genomic_DNA"/>
</dbReference>
<accession>A0A1E5KU87</accession>
<reference evidence="3 4" key="1">
    <citation type="submission" date="2016-09" db="EMBL/GenBank/DDBJ databases">
        <authorList>
            <person name="Capua I."/>
            <person name="De Benedictis P."/>
            <person name="Joannis T."/>
            <person name="Lombin L.H."/>
            <person name="Cattoli G."/>
        </authorList>
    </citation>
    <scope>NUCLEOTIDE SEQUENCE [LARGE SCALE GENOMIC DNA]</scope>
    <source>
        <strain evidence="3 4">LMG 25899</strain>
    </source>
</reference>
<dbReference type="Gene3D" id="3.90.1200.10">
    <property type="match status" value="1"/>
</dbReference>
<dbReference type="PANTHER" id="PTHR21064:SF6">
    <property type="entry name" value="AMINOGLYCOSIDE PHOSPHOTRANSFERASE DOMAIN-CONTAINING PROTEIN"/>
    <property type="match status" value="1"/>
</dbReference>
<dbReference type="InterPro" id="IPR002575">
    <property type="entry name" value="Aminoglycoside_PTrfase"/>
</dbReference>
<evidence type="ECO:0000256" key="1">
    <source>
        <dbReference type="ARBA" id="ARBA00038240"/>
    </source>
</evidence>
<evidence type="ECO:0000313" key="3">
    <source>
        <dbReference type="EMBL" id="OEH81457.1"/>
    </source>
</evidence>
<sequence>MINEFICKKKYGEVTSIRKMNGAGPNISWLIATDENKKVILQKNSLPLSHLTLIDEIMGILFEQGIPISPFLNIEAGSNLDCVWIIKTFVDGRNCDLSILNDIKQASNVLKRIHSIPIDNMNNNYYYLSPHDPIHWLVNSEDKINNFFRSIGNDNNYIKLIKYCEESIGNMSLHDYKKLPHSIVHGDFHGGNIIFKKKYLEQIIDFDTLCVSPRIHDLSYSWFLLCRKERGGFNVNVEYSKMFFNNYFKNNQLSILEKKFFKHVLILRLIPTSDYLFQLKKSKPAFFKKYLSWTIRALESVSEFFYSFIN</sequence>
<dbReference type="GO" id="GO:0019202">
    <property type="term" value="F:amino acid kinase activity"/>
    <property type="evidence" value="ECO:0007669"/>
    <property type="project" value="TreeGrafter"/>
</dbReference>
<dbReference type="AlphaFoldDB" id="A0A1E5KU87"/>
<feature type="domain" description="Aminoglycoside phosphotransferase" evidence="2">
    <location>
        <begin position="29"/>
        <end position="235"/>
    </location>
</feature>
<name>A0A1E5KU87_9ENTE</name>
<evidence type="ECO:0000313" key="4">
    <source>
        <dbReference type="Proteomes" id="UP000095256"/>
    </source>
</evidence>
<dbReference type="InterPro" id="IPR050249">
    <property type="entry name" value="Pseudomonas-type_ThrB"/>
</dbReference>
<dbReference type="SUPFAM" id="SSF56112">
    <property type="entry name" value="Protein kinase-like (PK-like)"/>
    <property type="match status" value="1"/>
</dbReference>
<dbReference type="InterPro" id="IPR011009">
    <property type="entry name" value="Kinase-like_dom_sf"/>
</dbReference>
<dbReference type="RefSeq" id="WP_069699512.1">
    <property type="nucleotide sequence ID" value="NZ_JAGGMA010000013.1"/>
</dbReference>